<protein>
    <submittedName>
        <fullName evidence="2">Uncharacterized protein</fullName>
    </submittedName>
</protein>
<feature type="compositionally biased region" description="Basic residues" evidence="1">
    <location>
        <begin position="132"/>
        <end position="141"/>
    </location>
</feature>
<evidence type="ECO:0000313" key="2">
    <source>
        <dbReference type="EMBL" id="KAK0668520.1"/>
    </source>
</evidence>
<reference evidence="2" key="1">
    <citation type="submission" date="2023-06" db="EMBL/GenBank/DDBJ databases">
        <title>Genome-scale phylogeny and comparative genomics of the fungal order Sordariales.</title>
        <authorList>
            <consortium name="Lawrence Berkeley National Laboratory"/>
            <person name="Hensen N."/>
            <person name="Bonometti L."/>
            <person name="Westerberg I."/>
            <person name="Brannstrom I.O."/>
            <person name="Guillou S."/>
            <person name="Cros-Aarteil S."/>
            <person name="Calhoun S."/>
            <person name="Haridas S."/>
            <person name="Kuo A."/>
            <person name="Mondo S."/>
            <person name="Pangilinan J."/>
            <person name="Riley R."/>
            <person name="Labutti K."/>
            <person name="Andreopoulos B."/>
            <person name="Lipzen A."/>
            <person name="Chen C."/>
            <person name="Yanf M."/>
            <person name="Daum C."/>
            <person name="Ng V."/>
            <person name="Clum A."/>
            <person name="Steindorff A."/>
            <person name="Ohm R."/>
            <person name="Martin F."/>
            <person name="Silar P."/>
            <person name="Natvig D."/>
            <person name="Lalanne C."/>
            <person name="Gautier V."/>
            <person name="Ament-Velasquez S.L."/>
            <person name="Kruys A."/>
            <person name="Hutchinson M.I."/>
            <person name="Powell A.J."/>
            <person name="Barry K."/>
            <person name="Miller A.N."/>
            <person name="Grigoriev I.V."/>
            <person name="Debuchy R."/>
            <person name="Gladieux P."/>
            <person name="Thoren M.H."/>
            <person name="Johannesson H."/>
        </authorList>
    </citation>
    <scope>NUCLEOTIDE SEQUENCE</scope>
    <source>
        <strain evidence="2">CBS 307.81</strain>
    </source>
</reference>
<name>A0AA39ZDJ2_9PEZI</name>
<proteinExistence type="predicted"/>
<sequence>MYKVNTTTPNKRKNTNTHAWTSNEGIIRAEQSSLPSNPSTPKTPAQCNYLFHRLLLFAALTKHMTPASQISAWRVLLSPRVVISLRKMRPRNTPPLLMTHPKASWSKLVPPRKRNPAKKPINQTQKPDPKTRPKNQTHRPKVPNPNIQKIHVINQTHQSKAINQIDRPLATQPPQTNTNLNQPFFFIFLQILSHCALPFHLPPNFPGIFIFPSSHEQKRAPAHLRRIGGSDG</sequence>
<comment type="caution">
    <text evidence="2">The sequence shown here is derived from an EMBL/GenBank/DDBJ whole genome shotgun (WGS) entry which is preliminary data.</text>
</comment>
<feature type="region of interest" description="Disordered" evidence="1">
    <location>
        <begin position="91"/>
        <end position="146"/>
    </location>
</feature>
<gene>
    <name evidence="2" type="ORF">QBC41DRAFT_121319</name>
</gene>
<evidence type="ECO:0000313" key="3">
    <source>
        <dbReference type="Proteomes" id="UP001174997"/>
    </source>
</evidence>
<dbReference type="EMBL" id="JAULSY010000055">
    <property type="protein sequence ID" value="KAK0668520.1"/>
    <property type="molecule type" value="Genomic_DNA"/>
</dbReference>
<dbReference type="AlphaFoldDB" id="A0AA39ZDJ2"/>
<feature type="region of interest" description="Disordered" evidence="1">
    <location>
        <begin position="1"/>
        <end position="20"/>
    </location>
</feature>
<accession>A0AA39ZDJ2</accession>
<evidence type="ECO:0000256" key="1">
    <source>
        <dbReference type="SAM" id="MobiDB-lite"/>
    </source>
</evidence>
<keyword evidence="3" id="KW-1185">Reference proteome</keyword>
<organism evidence="2 3">
    <name type="scientific">Cercophora samala</name>
    <dbReference type="NCBI Taxonomy" id="330535"/>
    <lineage>
        <taxon>Eukaryota</taxon>
        <taxon>Fungi</taxon>
        <taxon>Dikarya</taxon>
        <taxon>Ascomycota</taxon>
        <taxon>Pezizomycotina</taxon>
        <taxon>Sordariomycetes</taxon>
        <taxon>Sordariomycetidae</taxon>
        <taxon>Sordariales</taxon>
        <taxon>Lasiosphaeriaceae</taxon>
        <taxon>Cercophora</taxon>
    </lineage>
</organism>
<dbReference type="Proteomes" id="UP001174997">
    <property type="component" value="Unassembled WGS sequence"/>
</dbReference>